<dbReference type="Proteomes" id="UP000736787">
    <property type="component" value="Unassembled WGS sequence"/>
</dbReference>
<protein>
    <submittedName>
        <fullName evidence="1">Uncharacterized protein</fullName>
    </submittedName>
</protein>
<organism evidence="1 2">
    <name type="scientific">Phytophthora cactorum</name>
    <dbReference type="NCBI Taxonomy" id="29920"/>
    <lineage>
        <taxon>Eukaryota</taxon>
        <taxon>Sar</taxon>
        <taxon>Stramenopiles</taxon>
        <taxon>Oomycota</taxon>
        <taxon>Peronosporomycetes</taxon>
        <taxon>Peronosporales</taxon>
        <taxon>Peronosporaceae</taxon>
        <taxon>Phytophthora</taxon>
    </lineage>
</organism>
<dbReference type="EMBL" id="RCMK01000024">
    <property type="protein sequence ID" value="KAG2953485.1"/>
    <property type="molecule type" value="Genomic_DNA"/>
</dbReference>
<proteinExistence type="predicted"/>
<accession>A0A8T1EIZ5</accession>
<sequence length="47" mass="5116">MSYGFRIANSRDTKADNGFQHAQTSWHLALLVFATTALSPGSGIFQT</sequence>
<comment type="caution">
    <text evidence="1">The sequence shown here is derived from an EMBL/GenBank/DDBJ whole genome shotgun (WGS) entry which is preliminary data.</text>
</comment>
<evidence type="ECO:0000313" key="2">
    <source>
        <dbReference type="Proteomes" id="UP000736787"/>
    </source>
</evidence>
<evidence type="ECO:0000313" key="1">
    <source>
        <dbReference type="EMBL" id="KAG2953485.1"/>
    </source>
</evidence>
<name>A0A8T1EIZ5_9STRA</name>
<reference evidence="1" key="1">
    <citation type="submission" date="2018-10" db="EMBL/GenBank/DDBJ databases">
        <title>Effector identification in a new, highly contiguous assembly of the strawberry crown rot pathogen Phytophthora cactorum.</title>
        <authorList>
            <person name="Armitage A.D."/>
            <person name="Nellist C.F."/>
            <person name="Bates H."/>
            <person name="Vickerstaff R.J."/>
            <person name="Harrison R.J."/>
        </authorList>
    </citation>
    <scope>NUCLEOTIDE SEQUENCE</scope>
    <source>
        <strain evidence="1">4040</strain>
    </source>
</reference>
<dbReference type="AlphaFoldDB" id="A0A8T1EIZ5"/>
<gene>
    <name evidence="1" type="ORF">PC117_g1933</name>
</gene>